<dbReference type="SUPFAM" id="SSF55166">
    <property type="entry name" value="Hedgehog/DD-peptidase"/>
    <property type="match status" value="1"/>
</dbReference>
<evidence type="ECO:0000256" key="5">
    <source>
        <dbReference type="ARBA" id="ARBA00022833"/>
    </source>
</evidence>
<gene>
    <name evidence="9" type="primary">ddpX</name>
    <name evidence="12" type="ORF">DXH78_19020</name>
</gene>
<keyword evidence="8 10" id="KW-0961">Cell wall biogenesis/degradation</keyword>
<evidence type="ECO:0000256" key="2">
    <source>
        <dbReference type="ARBA" id="ARBA00022670"/>
    </source>
</evidence>
<keyword evidence="2 9" id="KW-0645">Protease</keyword>
<dbReference type="GO" id="GO:0006508">
    <property type="term" value="P:proteolysis"/>
    <property type="evidence" value="ECO:0007669"/>
    <property type="project" value="UniProtKB-KW"/>
</dbReference>
<keyword evidence="3 9" id="KW-0479">Metal-binding</keyword>
<organism evidence="12 13">
    <name type="scientific">Undibacter mobilis</name>
    <dbReference type="NCBI Taxonomy" id="2292256"/>
    <lineage>
        <taxon>Bacteria</taxon>
        <taxon>Pseudomonadati</taxon>
        <taxon>Pseudomonadota</taxon>
        <taxon>Alphaproteobacteria</taxon>
        <taxon>Hyphomicrobiales</taxon>
        <taxon>Nitrobacteraceae</taxon>
        <taxon>Undibacter</taxon>
    </lineage>
</organism>
<dbReference type="InterPro" id="IPR000755">
    <property type="entry name" value="A_A_dipeptidase"/>
</dbReference>
<dbReference type="Gene3D" id="3.30.1380.10">
    <property type="match status" value="1"/>
</dbReference>
<sequence length="246" mass="26859">MKAAIAIVMAAFAVAAEAAAQTPLVYLRDIDASIRQDMRYAGPDNFTGRPLPGYDAAECMVRQPVALALKRVQAALAANGYSLKVYDCYRPTRAVAAMAAWARDPKATPDTSRFYPKLDKSRLFALGYISNRSAHSRGVAVDLTVVPLNAAPVAPFAPVVRYGACTTPQPERAPDDSLDMGTGFDCFDVKSHTASPAITPAQTANRRILLDAMRKHGFTNYKREWWHFSYGRADDGVAFNAAIRKR</sequence>
<reference evidence="13" key="1">
    <citation type="submission" date="2018-08" db="EMBL/GenBank/DDBJ databases">
        <authorList>
            <person name="Kim S.-J."/>
            <person name="Jung G.-Y."/>
        </authorList>
    </citation>
    <scope>NUCLEOTIDE SEQUENCE [LARGE SCALE GENOMIC DNA]</scope>
    <source>
        <strain evidence="13">GY_H</strain>
    </source>
</reference>
<dbReference type="EC" id="3.4.13.22" evidence="9 10"/>
<comment type="similarity">
    <text evidence="9 10">Belongs to the peptidase M15D family.</text>
</comment>
<keyword evidence="7 9" id="KW-0482">Metalloprotease</keyword>
<evidence type="ECO:0000256" key="7">
    <source>
        <dbReference type="ARBA" id="ARBA00023049"/>
    </source>
</evidence>
<keyword evidence="6 9" id="KW-0224">Dipeptidase</keyword>
<accession>A0A371B187</accession>
<dbReference type="AlphaFoldDB" id="A0A371B187"/>
<dbReference type="PANTHER" id="PTHR43126:SF1">
    <property type="entry name" value="D-ALANYL-D-ALANINE DIPEPTIDASE"/>
    <property type="match status" value="1"/>
</dbReference>
<proteinExistence type="inferred from homology"/>
<feature type="binding site" evidence="9">
    <location>
        <position position="227"/>
    </location>
    <ligand>
        <name>Zn(2+)</name>
        <dbReference type="ChEBI" id="CHEBI:29105"/>
        <note>catalytic</note>
    </ligand>
</feature>
<feature type="chain" id="PRO_5016736636" description="D-alanyl-D-alanine dipeptidase" evidence="11">
    <location>
        <begin position="19"/>
        <end position="246"/>
    </location>
</feature>
<comment type="function">
    <text evidence="9 10">Catalyzes hydrolysis of the D-alanyl-D-alanine dipeptide.</text>
</comment>
<evidence type="ECO:0000313" key="13">
    <source>
        <dbReference type="Proteomes" id="UP000263993"/>
    </source>
</evidence>
<evidence type="ECO:0000256" key="11">
    <source>
        <dbReference type="SAM" id="SignalP"/>
    </source>
</evidence>
<dbReference type="Proteomes" id="UP000263993">
    <property type="component" value="Unassembled WGS sequence"/>
</dbReference>
<dbReference type="RefSeq" id="WP_115518836.1">
    <property type="nucleotide sequence ID" value="NZ_QRGO01000003.1"/>
</dbReference>
<keyword evidence="11" id="KW-0732">Signal</keyword>
<evidence type="ECO:0000256" key="6">
    <source>
        <dbReference type="ARBA" id="ARBA00022997"/>
    </source>
</evidence>
<feature type="site" description="Transition state stabilizer" evidence="9">
    <location>
        <position position="90"/>
    </location>
</feature>
<feature type="binding site" evidence="9">
    <location>
        <position position="135"/>
    </location>
    <ligand>
        <name>Zn(2+)</name>
        <dbReference type="ChEBI" id="CHEBI:29105"/>
        <note>catalytic</note>
    </ligand>
</feature>
<dbReference type="EMBL" id="QRGO01000003">
    <property type="protein sequence ID" value="RDV01318.1"/>
    <property type="molecule type" value="Genomic_DNA"/>
</dbReference>
<evidence type="ECO:0000256" key="4">
    <source>
        <dbReference type="ARBA" id="ARBA00022801"/>
    </source>
</evidence>
<protein>
    <recommendedName>
        <fullName evidence="9 10">D-alanyl-D-alanine dipeptidase</fullName>
        <shortName evidence="9 10">D-Ala-D-Ala dipeptidase</shortName>
        <ecNumber evidence="9 10">3.4.13.22</ecNumber>
    </recommendedName>
</protein>
<dbReference type="GO" id="GO:0008270">
    <property type="term" value="F:zinc ion binding"/>
    <property type="evidence" value="ECO:0007669"/>
    <property type="project" value="UniProtKB-UniRule"/>
</dbReference>
<evidence type="ECO:0000313" key="12">
    <source>
        <dbReference type="EMBL" id="RDV01318.1"/>
    </source>
</evidence>
<comment type="catalytic activity">
    <reaction evidence="1 9 10">
        <text>D-alanyl-D-alanine + H2O = 2 D-alanine</text>
        <dbReference type="Rhea" id="RHEA:20661"/>
        <dbReference type="ChEBI" id="CHEBI:15377"/>
        <dbReference type="ChEBI" id="CHEBI:57416"/>
        <dbReference type="ChEBI" id="CHEBI:57822"/>
        <dbReference type="EC" id="3.4.13.22"/>
    </reaction>
</comment>
<evidence type="ECO:0000256" key="8">
    <source>
        <dbReference type="ARBA" id="ARBA00023316"/>
    </source>
</evidence>
<name>A0A371B187_9BRAD</name>
<feature type="active site" description="Proton donor/acceptor" evidence="9">
    <location>
        <position position="224"/>
    </location>
</feature>
<evidence type="ECO:0000256" key="3">
    <source>
        <dbReference type="ARBA" id="ARBA00022723"/>
    </source>
</evidence>
<dbReference type="CDD" id="cd14817">
    <property type="entry name" value="D-Ala-D-Ala_dipeptidase_VanX"/>
    <property type="match status" value="1"/>
</dbReference>
<evidence type="ECO:0000256" key="9">
    <source>
        <dbReference type="HAMAP-Rule" id="MF_01924"/>
    </source>
</evidence>
<dbReference type="Pfam" id="PF01427">
    <property type="entry name" value="Peptidase_M15"/>
    <property type="match status" value="2"/>
</dbReference>
<comment type="caution">
    <text evidence="12">The sequence shown here is derived from an EMBL/GenBank/DDBJ whole genome shotgun (WGS) entry which is preliminary data.</text>
</comment>
<dbReference type="GO" id="GO:0160237">
    <property type="term" value="F:D-Ala-D-Ala dipeptidase activity"/>
    <property type="evidence" value="ECO:0007669"/>
    <property type="project" value="UniProtKB-EC"/>
</dbReference>
<evidence type="ECO:0000256" key="1">
    <source>
        <dbReference type="ARBA" id="ARBA00001362"/>
    </source>
</evidence>
<dbReference type="OrthoDB" id="9801430at2"/>
<comment type="cofactor">
    <cofactor evidence="9">
        <name>Zn(2+)</name>
        <dbReference type="ChEBI" id="CHEBI:29105"/>
    </cofactor>
    <text evidence="9">Binds 1 zinc ion per subunit.</text>
</comment>
<evidence type="ECO:0000256" key="10">
    <source>
        <dbReference type="PIRNR" id="PIRNR026671"/>
    </source>
</evidence>
<keyword evidence="4 9" id="KW-0378">Hydrolase</keyword>
<dbReference type="InterPro" id="IPR009045">
    <property type="entry name" value="Zn_M74/Hedgehog-like"/>
</dbReference>
<dbReference type="GO" id="GO:0071555">
    <property type="term" value="P:cell wall organization"/>
    <property type="evidence" value="ECO:0007669"/>
    <property type="project" value="UniProtKB-KW"/>
</dbReference>
<keyword evidence="13" id="KW-1185">Reference proteome</keyword>
<dbReference type="HAMAP" id="MF_01924">
    <property type="entry name" value="A_A_dipeptidase"/>
    <property type="match status" value="1"/>
</dbReference>
<dbReference type="GO" id="GO:0008237">
    <property type="term" value="F:metallopeptidase activity"/>
    <property type="evidence" value="ECO:0007669"/>
    <property type="project" value="UniProtKB-KW"/>
</dbReference>
<dbReference type="PIRSF" id="PIRSF026671">
    <property type="entry name" value="AA_dipeptidase"/>
    <property type="match status" value="1"/>
</dbReference>
<keyword evidence="5 9" id="KW-0862">Zinc</keyword>
<feature type="binding site" evidence="9">
    <location>
        <position position="142"/>
    </location>
    <ligand>
        <name>Zn(2+)</name>
        <dbReference type="ChEBI" id="CHEBI:29105"/>
        <note>catalytic</note>
    </ligand>
</feature>
<dbReference type="PANTHER" id="PTHR43126">
    <property type="entry name" value="D-ALANYL-D-ALANINE DIPEPTIDASE"/>
    <property type="match status" value="1"/>
</dbReference>
<feature type="signal peptide" evidence="11">
    <location>
        <begin position="1"/>
        <end position="18"/>
    </location>
</feature>